<feature type="compositionally biased region" description="Basic and acidic residues" evidence="1">
    <location>
        <begin position="189"/>
        <end position="208"/>
    </location>
</feature>
<dbReference type="InParanoid" id="A0A0L0H6U2"/>
<name>A0A0L0H6U2_SPIPD</name>
<dbReference type="EMBL" id="KQ257468">
    <property type="protein sequence ID" value="KNC96586.1"/>
    <property type="molecule type" value="Genomic_DNA"/>
</dbReference>
<evidence type="ECO:0000313" key="3">
    <source>
        <dbReference type="Proteomes" id="UP000053201"/>
    </source>
</evidence>
<dbReference type="GeneID" id="27691347"/>
<organism evidence="2 3">
    <name type="scientific">Spizellomyces punctatus (strain DAOM BR117)</name>
    <dbReference type="NCBI Taxonomy" id="645134"/>
    <lineage>
        <taxon>Eukaryota</taxon>
        <taxon>Fungi</taxon>
        <taxon>Fungi incertae sedis</taxon>
        <taxon>Chytridiomycota</taxon>
        <taxon>Chytridiomycota incertae sedis</taxon>
        <taxon>Chytridiomycetes</taxon>
        <taxon>Spizellomycetales</taxon>
        <taxon>Spizellomycetaceae</taxon>
        <taxon>Spizellomyces</taxon>
    </lineage>
</organism>
<sequence>MEAARQNFGTTGPLPTELWIAIVSHISSPTILWHIRSVNTVFRHIALAAIYGVYTGTNAVLLSDPDLEDSATDSLKKKLEKGPGRPRLSLNFSLPSPACSPEPATYLLSPRLPPALNSSIRSGILPDLHFLPDTPYEEYAAMEGFRGFAALVVKTAKKIQRDVAALEDEYSDEESTVDEWSKFTGWHKENTSVPREGHVTSKEQEPQHSTRAPGQIKNHLKVVAAFLKMGRADLTGQHMARFSTHLRFSYDLLLGHILSTYDRICQHSYVRAEPQLSLLALTWRVIEVIAPSTHTRDLRICNNRACCKGALKIGFHHTLWSQSCKPPHETQEDTIDHPYSTIVYLNSAERQSVSSPPTDRYCETLWDGTYGKVVLTTERLHLSRAHPPAYLELAYLSHSDSDHASLVTVKVVASPMWLLKGQILEGTSGIEEAIKRMEKAMEKAVEALEMVGNAFGRRAGD</sequence>
<reference evidence="2 3" key="1">
    <citation type="submission" date="2009-08" db="EMBL/GenBank/DDBJ databases">
        <title>The Genome Sequence of Spizellomyces punctatus strain DAOM BR117.</title>
        <authorList>
            <consortium name="The Broad Institute Genome Sequencing Platform"/>
            <person name="Russ C."/>
            <person name="Cuomo C."/>
            <person name="Shea T."/>
            <person name="Young S.K."/>
            <person name="Zeng Q."/>
            <person name="Koehrsen M."/>
            <person name="Haas B."/>
            <person name="Borodovsky M."/>
            <person name="Guigo R."/>
            <person name="Alvarado L."/>
            <person name="Berlin A."/>
            <person name="Bochicchio J."/>
            <person name="Borenstein D."/>
            <person name="Chapman S."/>
            <person name="Chen Z."/>
            <person name="Engels R."/>
            <person name="Freedman E."/>
            <person name="Gellesch M."/>
            <person name="Goldberg J."/>
            <person name="Griggs A."/>
            <person name="Gujja S."/>
            <person name="Heiman D."/>
            <person name="Hepburn T."/>
            <person name="Howarth C."/>
            <person name="Jen D."/>
            <person name="Larson L."/>
            <person name="Lewis B."/>
            <person name="Mehta T."/>
            <person name="Park D."/>
            <person name="Pearson M."/>
            <person name="Roberts A."/>
            <person name="Saif S."/>
            <person name="Shenoy N."/>
            <person name="Sisk P."/>
            <person name="Stolte C."/>
            <person name="Sykes S."/>
            <person name="Thomson T."/>
            <person name="Walk T."/>
            <person name="White J."/>
            <person name="Yandava C."/>
            <person name="Burger G."/>
            <person name="Gray M.W."/>
            <person name="Holland P.W.H."/>
            <person name="King N."/>
            <person name="Lang F.B.F."/>
            <person name="Roger A.J."/>
            <person name="Ruiz-Trillo I."/>
            <person name="Lander E."/>
            <person name="Nusbaum C."/>
        </authorList>
    </citation>
    <scope>NUCLEOTIDE SEQUENCE [LARGE SCALE GENOMIC DNA]</scope>
    <source>
        <strain evidence="2 3">DAOM BR117</strain>
    </source>
</reference>
<dbReference type="RefSeq" id="XP_016604626.1">
    <property type="nucleotide sequence ID" value="XM_016756328.1"/>
</dbReference>
<gene>
    <name evidence="2" type="ORF">SPPG_08170</name>
</gene>
<dbReference type="OrthoDB" id="2108365at2759"/>
<protein>
    <recommendedName>
        <fullName evidence="4">F-box domain-containing protein</fullName>
    </recommendedName>
</protein>
<evidence type="ECO:0000256" key="1">
    <source>
        <dbReference type="SAM" id="MobiDB-lite"/>
    </source>
</evidence>
<dbReference type="Proteomes" id="UP000053201">
    <property type="component" value="Unassembled WGS sequence"/>
</dbReference>
<feature type="region of interest" description="Disordered" evidence="1">
    <location>
        <begin position="189"/>
        <end position="213"/>
    </location>
</feature>
<accession>A0A0L0H6U2</accession>
<dbReference type="AlphaFoldDB" id="A0A0L0H6U2"/>
<proteinExistence type="predicted"/>
<keyword evidence="3" id="KW-1185">Reference proteome</keyword>
<evidence type="ECO:0000313" key="2">
    <source>
        <dbReference type="EMBL" id="KNC96586.1"/>
    </source>
</evidence>
<evidence type="ECO:0008006" key="4">
    <source>
        <dbReference type="Google" id="ProtNLM"/>
    </source>
</evidence>
<dbReference type="VEuPathDB" id="FungiDB:SPPG_08170"/>